<evidence type="ECO:0000313" key="1">
    <source>
        <dbReference type="EMBL" id="QIV94936.1"/>
    </source>
</evidence>
<organism evidence="1 2">
    <name type="scientific">Allofrancisella frigidaquae</name>
    <dbReference type="NCBI Taxonomy" id="1085644"/>
    <lineage>
        <taxon>Bacteria</taxon>
        <taxon>Pseudomonadati</taxon>
        <taxon>Pseudomonadota</taxon>
        <taxon>Gammaproteobacteria</taxon>
        <taxon>Thiotrichales</taxon>
        <taxon>Francisellaceae</taxon>
        <taxon>Allofrancisella</taxon>
    </lineage>
</organism>
<gene>
    <name evidence="1" type="ORF">E3E15_06085</name>
</gene>
<dbReference type="InterPro" id="IPR021699">
    <property type="entry name" value="DUF3281"/>
</dbReference>
<dbReference type="EMBL" id="CP038017">
    <property type="protein sequence ID" value="QIV94936.1"/>
    <property type="molecule type" value="Genomic_DNA"/>
</dbReference>
<dbReference type="KEGG" id="afri:E3E15_06085"/>
<keyword evidence="2" id="KW-1185">Reference proteome</keyword>
<protein>
    <submittedName>
        <fullName evidence="1">DUF3281 domain-containing protein</fullName>
    </submittedName>
</protein>
<dbReference type="Pfam" id="PF11685">
    <property type="entry name" value="DUF3281"/>
    <property type="match status" value="1"/>
</dbReference>
<name>A0A6M3HZ26_9GAMM</name>
<proteinExistence type="predicted"/>
<sequence>MLGTQKDQILKAEAVGSNETTQFNITWSISGGDYATSQQMTDANLTACEEDACTNTANPTGYVFASPGAYNISVSVTITNDDGNTVSVSESTTVEVEAQPGAYSHVFKRTASPALPDGQTMQEVVSALNQNAASANGAFFVTTDQVSGLETWAIICNAGYNWQNDQDPEWGAVDTSSDSRNTSVTFWNGTRWQSNNVNQQDTMNGFFSGDNFSAGCWPNP</sequence>
<dbReference type="AlphaFoldDB" id="A0A6M3HZ26"/>
<evidence type="ECO:0000313" key="2">
    <source>
        <dbReference type="Proteomes" id="UP000503320"/>
    </source>
</evidence>
<accession>A0A6M3HZ26</accession>
<reference evidence="1 2" key="1">
    <citation type="submission" date="2019-03" db="EMBL/GenBank/DDBJ databases">
        <title>Complete Genome Sequence of Allofrancisella frigidaquae Strain SYSU 10HL1970 Isolated from Water-Cooling Systems in China.</title>
        <authorList>
            <person name="Ohrman C."/>
            <person name="Uneklint I."/>
            <person name="Sjodin A."/>
        </authorList>
    </citation>
    <scope>NUCLEOTIDE SEQUENCE [LARGE SCALE GENOMIC DNA]</scope>
    <source>
        <strain evidence="1 2">SYSU 10HL1970</strain>
    </source>
</reference>
<dbReference type="Proteomes" id="UP000503320">
    <property type="component" value="Chromosome"/>
</dbReference>